<organism evidence="2 3">
    <name type="scientific">Solimonas aquatica</name>
    <dbReference type="NCBI Taxonomy" id="489703"/>
    <lineage>
        <taxon>Bacteria</taxon>
        <taxon>Pseudomonadati</taxon>
        <taxon>Pseudomonadota</taxon>
        <taxon>Gammaproteobacteria</taxon>
        <taxon>Nevskiales</taxon>
        <taxon>Nevskiaceae</taxon>
        <taxon>Solimonas</taxon>
    </lineage>
</organism>
<feature type="signal peptide" evidence="1">
    <location>
        <begin position="1"/>
        <end position="24"/>
    </location>
</feature>
<reference evidence="3" key="1">
    <citation type="submission" date="2016-10" db="EMBL/GenBank/DDBJ databases">
        <authorList>
            <person name="Varghese N."/>
            <person name="Submissions S."/>
        </authorList>
    </citation>
    <scope>NUCLEOTIDE SEQUENCE [LARGE SCALE GENOMIC DNA]</scope>
    <source>
        <strain evidence="3">DSM 25927</strain>
    </source>
</reference>
<dbReference type="InterPro" id="IPR028994">
    <property type="entry name" value="Integrin_alpha_N"/>
</dbReference>
<sequence length="302" mass="34288">MKIMFWSILAAVLISTLASRTVIAADHPGMRIGDKTITLLPAAKCKRNPKDNAEFLSKYLNQYDFKEEWGLMAHHSQEEEDGSEEWKEFSPEIQKLYSEGLVEDGFKLFSGERSPIVWMDFDGDGRCDFAASVSGYGQHPIQRTFLYRGMPDGTFNLVMADYGRDDNVALIPFIPISVSGEKLPVVMQLAGGYEFFQWSPEDKAFRVCELPASGSFFSPATIRLPISRTVLAGGRLAELCKRLHDIGEWATSQISFNNEDSRSSWNSEALCREHAENVTHAKPGDSRFKKIYKECRWWFELK</sequence>
<gene>
    <name evidence="2" type="ORF">SAMN04488038_1264</name>
</gene>
<evidence type="ECO:0000256" key="1">
    <source>
        <dbReference type="SAM" id="SignalP"/>
    </source>
</evidence>
<evidence type="ECO:0000313" key="3">
    <source>
        <dbReference type="Proteomes" id="UP000199233"/>
    </source>
</evidence>
<keyword evidence="3" id="KW-1185">Reference proteome</keyword>
<proteinExistence type="predicted"/>
<dbReference type="STRING" id="489703.SAMN04488038_1264"/>
<dbReference type="AlphaFoldDB" id="A0A1H9MLC6"/>
<dbReference type="SUPFAM" id="SSF69318">
    <property type="entry name" value="Integrin alpha N-terminal domain"/>
    <property type="match status" value="1"/>
</dbReference>
<protein>
    <submittedName>
        <fullName evidence="2">Uncharacterized protein</fullName>
    </submittedName>
</protein>
<dbReference type="EMBL" id="FOFS01000026">
    <property type="protein sequence ID" value="SER24267.1"/>
    <property type="molecule type" value="Genomic_DNA"/>
</dbReference>
<name>A0A1H9MLC6_9GAMM</name>
<keyword evidence="1" id="KW-0732">Signal</keyword>
<feature type="chain" id="PRO_5011709397" evidence="1">
    <location>
        <begin position="25"/>
        <end position="302"/>
    </location>
</feature>
<accession>A0A1H9MLC6</accession>
<evidence type="ECO:0000313" key="2">
    <source>
        <dbReference type="EMBL" id="SER24267.1"/>
    </source>
</evidence>
<dbReference type="Proteomes" id="UP000199233">
    <property type="component" value="Unassembled WGS sequence"/>
</dbReference>
<dbReference type="RefSeq" id="WP_143069031.1">
    <property type="nucleotide sequence ID" value="NZ_FOFS01000026.1"/>
</dbReference>